<dbReference type="PANTHER" id="PTHR44051">
    <property type="entry name" value="GLUTATHIONE S-TRANSFERASE-RELATED"/>
    <property type="match status" value="1"/>
</dbReference>
<keyword evidence="6" id="KW-1185">Reference proteome</keyword>
<dbReference type="HOGENOM" id="CLU_011226_14_2_1"/>
<dbReference type="InterPro" id="IPR004045">
    <property type="entry name" value="Glutathione_S-Trfase_N"/>
</dbReference>
<evidence type="ECO:0000259" key="4">
    <source>
        <dbReference type="PROSITE" id="PS50405"/>
    </source>
</evidence>
<feature type="domain" description="GST C-terminal" evidence="4">
    <location>
        <begin position="98"/>
        <end position="226"/>
    </location>
</feature>
<reference evidence="6" key="2">
    <citation type="submission" date="2015-01" db="EMBL/GenBank/DDBJ databases">
        <title>Evolutionary Origins and Diversification of the Mycorrhizal Mutualists.</title>
        <authorList>
            <consortium name="DOE Joint Genome Institute"/>
            <consortium name="Mycorrhizal Genomics Consortium"/>
            <person name="Kohler A."/>
            <person name="Kuo A."/>
            <person name="Nagy L.G."/>
            <person name="Floudas D."/>
            <person name="Copeland A."/>
            <person name="Barry K.W."/>
            <person name="Cichocki N."/>
            <person name="Veneault-Fourrey C."/>
            <person name="LaButti K."/>
            <person name="Lindquist E.A."/>
            <person name="Lipzen A."/>
            <person name="Lundell T."/>
            <person name="Morin E."/>
            <person name="Murat C."/>
            <person name="Riley R."/>
            <person name="Ohm R."/>
            <person name="Sun H."/>
            <person name="Tunlid A."/>
            <person name="Henrissat B."/>
            <person name="Grigoriev I.V."/>
            <person name="Hibbett D.S."/>
            <person name="Martin F."/>
        </authorList>
    </citation>
    <scope>NUCLEOTIDE SEQUENCE [LARGE SCALE GENOMIC DNA]</scope>
    <source>
        <strain evidence="6">MAFF 305830</strain>
    </source>
</reference>
<comment type="similarity">
    <text evidence="1 2">Belongs to the GST superfamily.</text>
</comment>
<protein>
    <recommendedName>
        <fullName evidence="7">Glutathione transferase</fullName>
    </recommendedName>
</protein>
<dbReference type="EMBL" id="KN824302">
    <property type="protein sequence ID" value="KIM26926.1"/>
    <property type="molecule type" value="Genomic_DNA"/>
</dbReference>
<dbReference type="InterPro" id="IPR036282">
    <property type="entry name" value="Glutathione-S-Trfase_C_sf"/>
</dbReference>
<evidence type="ECO:0000256" key="2">
    <source>
        <dbReference type="RuleBase" id="RU003494"/>
    </source>
</evidence>
<name>A0A0C3B627_SERVB</name>
<dbReference type="STRING" id="933852.A0A0C3B627"/>
<evidence type="ECO:0000313" key="5">
    <source>
        <dbReference type="EMBL" id="KIM26926.1"/>
    </source>
</evidence>
<dbReference type="SUPFAM" id="SSF47616">
    <property type="entry name" value="GST C-terminal domain-like"/>
    <property type="match status" value="1"/>
</dbReference>
<dbReference type="SFLD" id="SFLDG00358">
    <property type="entry name" value="Main_(cytGST)"/>
    <property type="match status" value="1"/>
</dbReference>
<dbReference type="InterPro" id="IPR036249">
    <property type="entry name" value="Thioredoxin-like_sf"/>
</dbReference>
<dbReference type="Pfam" id="PF00043">
    <property type="entry name" value="GST_C"/>
    <property type="match status" value="1"/>
</dbReference>
<sequence>MSANTRSPYQFTVYNHEAGVNIWKILILLNELGLTYKEYLLDFAKQEQKSDAYMSFMPNGRIPAIVDHWNNDKVVWESNAIIKYIARYDTEGRFTVTDPDQQTDIDTWLFFQASHQGPYFGQLQWFSFYHEEDVPSAVTRYKEETRRILGVLDKVLKDKEWLVGDKCTLADIAFIKCNEYATRYLLGSDFDFATEFPHAARWHKALMARRAVSWVFKYKLEQDCGRERQHVTGETHSSYEARAKGLQRNAILAQAAAMPQMVGVV</sequence>
<dbReference type="Proteomes" id="UP000054097">
    <property type="component" value="Unassembled WGS sequence"/>
</dbReference>
<dbReference type="Pfam" id="PF02798">
    <property type="entry name" value="GST_N"/>
    <property type="match status" value="1"/>
</dbReference>
<dbReference type="Gene3D" id="1.20.1050.130">
    <property type="match status" value="1"/>
</dbReference>
<evidence type="ECO:0000256" key="1">
    <source>
        <dbReference type="ARBA" id="ARBA00007409"/>
    </source>
</evidence>
<dbReference type="SFLD" id="SFLDS00019">
    <property type="entry name" value="Glutathione_Transferase_(cytos"/>
    <property type="match status" value="1"/>
</dbReference>
<dbReference type="PROSITE" id="PS50404">
    <property type="entry name" value="GST_NTER"/>
    <property type="match status" value="1"/>
</dbReference>
<dbReference type="InterPro" id="IPR004046">
    <property type="entry name" value="GST_C"/>
</dbReference>
<dbReference type="PROSITE" id="PS50405">
    <property type="entry name" value="GST_CTER"/>
    <property type="match status" value="1"/>
</dbReference>
<dbReference type="InterPro" id="IPR010987">
    <property type="entry name" value="Glutathione-S-Trfase_C-like"/>
</dbReference>
<dbReference type="SUPFAM" id="SSF52833">
    <property type="entry name" value="Thioredoxin-like"/>
    <property type="match status" value="1"/>
</dbReference>
<evidence type="ECO:0008006" key="7">
    <source>
        <dbReference type="Google" id="ProtNLM"/>
    </source>
</evidence>
<accession>A0A0C3B627</accession>
<proteinExistence type="inferred from homology"/>
<gene>
    <name evidence="5" type="ORF">M408DRAFT_311851</name>
</gene>
<organism evidence="5 6">
    <name type="scientific">Serendipita vermifera MAFF 305830</name>
    <dbReference type="NCBI Taxonomy" id="933852"/>
    <lineage>
        <taxon>Eukaryota</taxon>
        <taxon>Fungi</taxon>
        <taxon>Dikarya</taxon>
        <taxon>Basidiomycota</taxon>
        <taxon>Agaricomycotina</taxon>
        <taxon>Agaricomycetes</taxon>
        <taxon>Sebacinales</taxon>
        <taxon>Serendipitaceae</taxon>
        <taxon>Serendipita</taxon>
    </lineage>
</organism>
<dbReference type="AlphaFoldDB" id="A0A0C3B627"/>
<dbReference type="SFLD" id="SFLDG01151">
    <property type="entry name" value="Main.2:_Nu-like"/>
    <property type="match status" value="1"/>
</dbReference>
<evidence type="ECO:0000259" key="3">
    <source>
        <dbReference type="PROSITE" id="PS50404"/>
    </source>
</evidence>
<evidence type="ECO:0000313" key="6">
    <source>
        <dbReference type="Proteomes" id="UP000054097"/>
    </source>
</evidence>
<feature type="domain" description="GST N-terminal" evidence="3">
    <location>
        <begin position="9"/>
        <end position="93"/>
    </location>
</feature>
<dbReference type="OrthoDB" id="422574at2759"/>
<reference evidence="5 6" key="1">
    <citation type="submission" date="2014-04" db="EMBL/GenBank/DDBJ databases">
        <authorList>
            <consortium name="DOE Joint Genome Institute"/>
            <person name="Kuo A."/>
            <person name="Zuccaro A."/>
            <person name="Kohler A."/>
            <person name="Nagy L.G."/>
            <person name="Floudas D."/>
            <person name="Copeland A."/>
            <person name="Barry K.W."/>
            <person name="Cichocki N."/>
            <person name="Veneault-Fourrey C."/>
            <person name="LaButti K."/>
            <person name="Lindquist E.A."/>
            <person name="Lipzen A."/>
            <person name="Lundell T."/>
            <person name="Morin E."/>
            <person name="Murat C."/>
            <person name="Sun H."/>
            <person name="Tunlid A."/>
            <person name="Henrissat B."/>
            <person name="Grigoriev I.V."/>
            <person name="Hibbett D.S."/>
            <person name="Martin F."/>
            <person name="Nordberg H.P."/>
            <person name="Cantor M.N."/>
            <person name="Hua S.X."/>
        </authorList>
    </citation>
    <scope>NUCLEOTIDE SEQUENCE [LARGE SCALE GENOMIC DNA]</scope>
    <source>
        <strain evidence="5 6">MAFF 305830</strain>
    </source>
</reference>
<dbReference type="InterPro" id="IPR040079">
    <property type="entry name" value="Glutathione_S-Trfase"/>
</dbReference>
<dbReference type="PANTHER" id="PTHR44051:SF3">
    <property type="entry name" value="TRANSCRIPTIONAL REGULATOR URE2"/>
    <property type="match status" value="1"/>
</dbReference>